<keyword evidence="3" id="KW-1185">Reference proteome</keyword>
<accession>A0A7Z0ILM2</accession>
<dbReference type="Gene3D" id="3.10.180.10">
    <property type="entry name" value="2,3-Dihydroxybiphenyl 1,2-Dioxygenase, domain 1"/>
    <property type="match status" value="1"/>
</dbReference>
<organism evidence="2 3">
    <name type="scientific">Naumannella cuiyingiana</name>
    <dbReference type="NCBI Taxonomy" id="1347891"/>
    <lineage>
        <taxon>Bacteria</taxon>
        <taxon>Bacillati</taxon>
        <taxon>Actinomycetota</taxon>
        <taxon>Actinomycetes</taxon>
        <taxon>Propionibacteriales</taxon>
        <taxon>Propionibacteriaceae</taxon>
        <taxon>Naumannella</taxon>
    </lineage>
</organism>
<dbReference type="Proteomes" id="UP000527616">
    <property type="component" value="Unassembled WGS sequence"/>
</dbReference>
<dbReference type="PANTHER" id="PTHR33990:SF1">
    <property type="entry name" value="PROTEIN YJDN"/>
    <property type="match status" value="1"/>
</dbReference>
<proteinExistence type="predicted"/>
<dbReference type="AlphaFoldDB" id="A0A7Z0ILM2"/>
<reference evidence="2 3" key="1">
    <citation type="submission" date="2020-07" db="EMBL/GenBank/DDBJ databases">
        <title>Sequencing the genomes of 1000 actinobacteria strains.</title>
        <authorList>
            <person name="Klenk H.-P."/>
        </authorList>
    </citation>
    <scope>NUCLEOTIDE SEQUENCE [LARGE SCALE GENOMIC DNA]</scope>
    <source>
        <strain evidence="2 3">DSM 103164</strain>
    </source>
</reference>
<gene>
    <name evidence="2" type="ORF">GGQ54_002293</name>
</gene>
<sequence length="136" mass="14709">MSITLNPYIVFDGNAEEAMNFYRDVFGGELTLSRYGDLPEAGFGEDEASKVMHAMLVTPDGLTLMGADQPAGMEFRPGNTSSISLSGDDEAKLRAFWEGLSDGGQVQEPLTKAPWGDTFGMCLDRFSIGWMVNIAG</sequence>
<protein>
    <submittedName>
        <fullName evidence="2">PhnB protein</fullName>
    </submittedName>
</protein>
<dbReference type="CDD" id="cd06588">
    <property type="entry name" value="PhnB_like"/>
    <property type="match status" value="1"/>
</dbReference>
<dbReference type="SUPFAM" id="SSF54593">
    <property type="entry name" value="Glyoxalase/Bleomycin resistance protein/Dihydroxybiphenyl dioxygenase"/>
    <property type="match status" value="1"/>
</dbReference>
<dbReference type="PANTHER" id="PTHR33990">
    <property type="entry name" value="PROTEIN YJDN-RELATED"/>
    <property type="match status" value="1"/>
</dbReference>
<evidence type="ECO:0000313" key="2">
    <source>
        <dbReference type="EMBL" id="NYI71733.1"/>
    </source>
</evidence>
<evidence type="ECO:0000259" key="1">
    <source>
        <dbReference type="Pfam" id="PF00903"/>
    </source>
</evidence>
<dbReference type="InterPro" id="IPR029068">
    <property type="entry name" value="Glyas_Bleomycin-R_OHBP_Dase"/>
</dbReference>
<comment type="caution">
    <text evidence="2">The sequence shown here is derived from an EMBL/GenBank/DDBJ whole genome shotgun (WGS) entry which is preliminary data.</text>
</comment>
<dbReference type="EMBL" id="JACBZS010000001">
    <property type="protein sequence ID" value="NYI71733.1"/>
    <property type="molecule type" value="Genomic_DNA"/>
</dbReference>
<dbReference type="InterPro" id="IPR004360">
    <property type="entry name" value="Glyas_Fos-R_dOase_dom"/>
</dbReference>
<name>A0A7Z0ILM2_9ACTN</name>
<evidence type="ECO:0000313" key="3">
    <source>
        <dbReference type="Proteomes" id="UP000527616"/>
    </source>
</evidence>
<feature type="domain" description="Glyoxalase/fosfomycin resistance/dioxygenase" evidence="1">
    <location>
        <begin position="5"/>
        <end position="131"/>
    </location>
</feature>
<dbReference type="RefSeq" id="WP_179445521.1">
    <property type="nucleotide sequence ID" value="NZ_JACBZS010000001.1"/>
</dbReference>
<dbReference type="Pfam" id="PF00903">
    <property type="entry name" value="Glyoxalase"/>
    <property type="match status" value="1"/>
</dbReference>
<dbReference type="InterPro" id="IPR028973">
    <property type="entry name" value="PhnB-like"/>
</dbReference>